<evidence type="ECO:0000313" key="2">
    <source>
        <dbReference type="Proteomes" id="UP000829196"/>
    </source>
</evidence>
<dbReference type="SMR" id="A0A8T3BC43"/>
<gene>
    <name evidence="1" type="ORF">KFK09_014137</name>
</gene>
<accession>A0A8T3BC43</accession>
<dbReference type="OrthoDB" id="5857104at2759"/>
<dbReference type="InterPro" id="IPR038718">
    <property type="entry name" value="SNF2-like_sf"/>
</dbReference>
<comment type="caution">
    <text evidence="1">The sequence shown here is derived from an EMBL/GenBank/DDBJ whole genome shotgun (WGS) entry which is preliminary data.</text>
</comment>
<dbReference type="Gene3D" id="3.40.50.10810">
    <property type="entry name" value="Tandem AAA-ATPase domain"/>
    <property type="match status" value="1"/>
</dbReference>
<keyword evidence="2" id="KW-1185">Reference proteome</keyword>
<protein>
    <submittedName>
        <fullName evidence="1">Uncharacterized protein</fullName>
    </submittedName>
</protein>
<name>A0A8T3BC43_DENNO</name>
<dbReference type="Proteomes" id="UP000829196">
    <property type="component" value="Unassembled WGS sequence"/>
</dbReference>
<dbReference type="EMBL" id="JAGYWB010000010">
    <property type="protein sequence ID" value="KAI0508006.1"/>
    <property type="molecule type" value="Genomic_DNA"/>
</dbReference>
<dbReference type="AlphaFoldDB" id="A0A8T3BC43"/>
<organism evidence="1 2">
    <name type="scientific">Dendrobium nobile</name>
    <name type="common">Orchid</name>
    <dbReference type="NCBI Taxonomy" id="94219"/>
    <lineage>
        <taxon>Eukaryota</taxon>
        <taxon>Viridiplantae</taxon>
        <taxon>Streptophyta</taxon>
        <taxon>Embryophyta</taxon>
        <taxon>Tracheophyta</taxon>
        <taxon>Spermatophyta</taxon>
        <taxon>Magnoliopsida</taxon>
        <taxon>Liliopsida</taxon>
        <taxon>Asparagales</taxon>
        <taxon>Orchidaceae</taxon>
        <taxon>Epidendroideae</taxon>
        <taxon>Malaxideae</taxon>
        <taxon>Dendrobiinae</taxon>
        <taxon>Dendrobium</taxon>
    </lineage>
</organism>
<sequence>MRRFSCRYIIIDEAHRIKNENSLLSKNNETLQEDNKIDFKKLATENWIEPPKRELKHKQLFIWINLYN</sequence>
<evidence type="ECO:0000313" key="1">
    <source>
        <dbReference type="EMBL" id="KAI0508006.1"/>
    </source>
</evidence>
<reference evidence="1" key="1">
    <citation type="journal article" date="2022" name="Front. Genet.">
        <title>Chromosome-Scale Assembly of the Dendrobium nobile Genome Provides Insights Into the Molecular Mechanism of the Biosynthesis of the Medicinal Active Ingredient of Dendrobium.</title>
        <authorList>
            <person name="Xu Q."/>
            <person name="Niu S.-C."/>
            <person name="Li K.-L."/>
            <person name="Zheng P.-J."/>
            <person name="Zhang X.-J."/>
            <person name="Jia Y."/>
            <person name="Liu Y."/>
            <person name="Niu Y.-X."/>
            <person name="Yu L.-H."/>
            <person name="Chen D.-F."/>
            <person name="Zhang G.-Q."/>
        </authorList>
    </citation>
    <scope>NUCLEOTIDE SEQUENCE</scope>
    <source>
        <tissue evidence="1">Leaf</tissue>
    </source>
</reference>
<proteinExistence type="predicted"/>